<evidence type="ECO:0000313" key="3">
    <source>
        <dbReference type="Proteomes" id="UP000612680"/>
    </source>
</evidence>
<protein>
    <submittedName>
        <fullName evidence="2">Glucosamine-6-phosphate deaminase</fullName>
    </submittedName>
</protein>
<reference evidence="2 3" key="1">
    <citation type="submission" date="2020-06" db="EMBL/GenBank/DDBJ databases">
        <title>Dyadobacter sandarakinus sp. nov., isolated from the soil of the Arctic Yellow River Station.</title>
        <authorList>
            <person name="Zhang Y."/>
            <person name="Peng F."/>
        </authorList>
    </citation>
    <scope>NUCLEOTIDE SEQUENCE [LARGE SCALE GENOMIC DNA]</scope>
    <source>
        <strain evidence="2 3">Q3-56</strain>
    </source>
</reference>
<dbReference type="Pfam" id="PF01182">
    <property type="entry name" value="Glucosamine_iso"/>
    <property type="match status" value="1"/>
</dbReference>
<dbReference type="Proteomes" id="UP000612680">
    <property type="component" value="Chromosome"/>
</dbReference>
<dbReference type="EMBL" id="CP056775">
    <property type="protein sequence ID" value="QRR02195.1"/>
    <property type="molecule type" value="Genomic_DNA"/>
</dbReference>
<keyword evidence="3" id="KW-1185">Reference proteome</keyword>
<dbReference type="PANTHER" id="PTHR11280">
    <property type="entry name" value="GLUCOSAMINE-6-PHOSPHATE ISOMERASE"/>
    <property type="match status" value="1"/>
</dbReference>
<sequence>MKVDQLEIRIFETRKEMGEAAAVTVAGKIRELQSGKEFINIIFASAPSQNEFLAALKQEPGIAWERINAFHMDEYVGLPADAPQTFGNFLKVNLFDFVPMHSIHYLDGNATDPEKECARYAGLLEQYPTDIVCLGIGENGHLAFNDPHVAFFDDPLTVKIVELDDACRNQQVNDGCFRTFGEVPATALTLTIPTLLKAKYAYAMVPGPNKAQAIYNTLNEEIQQDYPATILRMHPNAVLFIDKASSGMLKEISSYSRA</sequence>
<dbReference type="InterPro" id="IPR006148">
    <property type="entry name" value="Glc/Gal-6P_isomerase"/>
</dbReference>
<evidence type="ECO:0000313" key="2">
    <source>
        <dbReference type="EMBL" id="QRR02195.1"/>
    </source>
</evidence>
<organism evidence="2 3">
    <name type="scientific">Dyadobacter sandarakinus</name>
    <dbReference type="NCBI Taxonomy" id="2747268"/>
    <lineage>
        <taxon>Bacteria</taxon>
        <taxon>Pseudomonadati</taxon>
        <taxon>Bacteroidota</taxon>
        <taxon>Cytophagia</taxon>
        <taxon>Cytophagales</taxon>
        <taxon>Spirosomataceae</taxon>
        <taxon>Dyadobacter</taxon>
    </lineage>
</organism>
<feature type="domain" description="Glucosamine/galactosamine-6-phosphate isomerase" evidence="1">
    <location>
        <begin position="13"/>
        <end position="233"/>
    </location>
</feature>
<dbReference type="SUPFAM" id="SSF100950">
    <property type="entry name" value="NagB/RpiA/CoA transferase-like"/>
    <property type="match status" value="1"/>
</dbReference>
<dbReference type="RefSeq" id="WP_204656887.1">
    <property type="nucleotide sequence ID" value="NZ_CP056775.1"/>
</dbReference>
<gene>
    <name evidence="2" type="ORF">HWI92_15425</name>
</gene>
<dbReference type="PANTHER" id="PTHR11280:SF6">
    <property type="entry name" value="GLUCOSAMINE-6-PHOSPHATE ISOMERASE NAGB"/>
    <property type="match status" value="1"/>
</dbReference>
<evidence type="ECO:0000259" key="1">
    <source>
        <dbReference type="Pfam" id="PF01182"/>
    </source>
</evidence>
<dbReference type="InterPro" id="IPR004547">
    <property type="entry name" value="Glucosamine6P_isomerase"/>
</dbReference>
<accession>A0ABX7I8C6</accession>
<proteinExistence type="predicted"/>
<dbReference type="CDD" id="cd01399">
    <property type="entry name" value="GlcN6P_deaminase"/>
    <property type="match status" value="1"/>
</dbReference>
<dbReference type="InterPro" id="IPR037171">
    <property type="entry name" value="NagB/RpiA_transferase-like"/>
</dbReference>
<name>A0ABX7I8C6_9BACT</name>
<dbReference type="Gene3D" id="3.40.50.1360">
    <property type="match status" value="1"/>
</dbReference>